<dbReference type="HOGENOM" id="CLU_1920923_0_0_1"/>
<dbReference type="InParanoid" id="F6GX03"/>
<gene>
    <name evidence="2" type="ordered locus">VIT_04s0023g01070</name>
</gene>
<accession>F6GX03</accession>
<dbReference type="Gene3D" id="1.10.510.10">
    <property type="entry name" value="Transferase(Phosphotransferase) domain 1"/>
    <property type="match status" value="1"/>
</dbReference>
<dbReference type="eggNOG" id="ENOG502QQTK">
    <property type="taxonomic scope" value="Eukaryota"/>
</dbReference>
<dbReference type="PANTHER" id="PTHR45927">
    <property type="entry name" value="LYSM-DOMAIN RECEPTOR-LIKE KINASE-RELATED"/>
    <property type="match status" value="1"/>
</dbReference>
<keyword evidence="1" id="KW-0732">Signal</keyword>
<sequence>MMPKVDVFAFGVVLLELLSGKKAMQMRANGEIVMLWKDIREILEVEDKREDRIRRWMDPTLENFYPFDGALNLAGLARSCTQEKSSARPSMAEIAFNLSVLSQTSSETLERSWTQGFEPEETIQIINPVIAR</sequence>
<proteinExistence type="predicted"/>
<dbReference type="InterPro" id="IPR052611">
    <property type="entry name" value="Plant_RLK_LysM"/>
</dbReference>
<name>F6GX03_VITVI</name>
<reference evidence="3" key="1">
    <citation type="journal article" date="2007" name="Nature">
        <title>The grapevine genome sequence suggests ancestral hexaploidization in major angiosperm phyla.</title>
        <authorList>
            <consortium name="The French-Italian Public Consortium for Grapevine Genome Characterization."/>
            <person name="Jaillon O."/>
            <person name="Aury J.-M."/>
            <person name="Noel B."/>
            <person name="Policriti A."/>
            <person name="Clepet C."/>
            <person name="Casagrande A."/>
            <person name="Choisne N."/>
            <person name="Aubourg S."/>
            <person name="Vitulo N."/>
            <person name="Jubin C."/>
            <person name="Vezzi A."/>
            <person name="Legeai F."/>
            <person name="Hugueney P."/>
            <person name="Dasilva C."/>
            <person name="Horner D."/>
            <person name="Mica E."/>
            <person name="Jublot D."/>
            <person name="Poulain J."/>
            <person name="Bruyere C."/>
            <person name="Billault A."/>
            <person name="Segurens B."/>
            <person name="Gouyvenoux M."/>
            <person name="Ugarte E."/>
            <person name="Cattonaro F."/>
            <person name="Anthouard V."/>
            <person name="Vico V."/>
            <person name="Del Fabbro C."/>
            <person name="Alaux M."/>
            <person name="Di Gaspero G."/>
            <person name="Dumas V."/>
            <person name="Felice N."/>
            <person name="Paillard S."/>
            <person name="Juman I."/>
            <person name="Moroldo M."/>
            <person name="Scalabrin S."/>
            <person name="Canaguier A."/>
            <person name="Le Clainche I."/>
            <person name="Malacrida G."/>
            <person name="Durand E."/>
            <person name="Pesole G."/>
            <person name="Laucou V."/>
            <person name="Chatelet P."/>
            <person name="Merdinoglu D."/>
            <person name="Delledonne M."/>
            <person name="Pezzotti M."/>
            <person name="Lecharny A."/>
            <person name="Scarpelli C."/>
            <person name="Artiguenave F."/>
            <person name="Pe M.E."/>
            <person name="Valle G."/>
            <person name="Morgante M."/>
            <person name="Caboche M."/>
            <person name="Adam-Blondon A.-F."/>
            <person name="Weissenbach J."/>
            <person name="Quetier F."/>
            <person name="Wincker P."/>
        </authorList>
    </citation>
    <scope>NUCLEOTIDE SEQUENCE [LARGE SCALE GENOMIC DNA]</scope>
    <source>
        <strain evidence="3">cv. Pinot noir / PN40024</strain>
    </source>
</reference>
<evidence type="ECO:0000313" key="3">
    <source>
        <dbReference type="Proteomes" id="UP000009183"/>
    </source>
</evidence>
<keyword evidence="3" id="KW-1185">Reference proteome</keyword>
<protein>
    <submittedName>
        <fullName evidence="2">Uncharacterized protein</fullName>
    </submittedName>
</protein>
<dbReference type="PANTHER" id="PTHR45927:SF2">
    <property type="entry name" value="SERINE_THREONINE RECEPTOR-LIKE KINASE NFP"/>
    <property type="match status" value="1"/>
</dbReference>
<dbReference type="EMBL" id="FN594959">
    <property type="protein sequence ID" value="CCB44489.1"/>
    <property type="molecule type" value="Genomic_DNA"/>
</dbReference>
<evidence type="ECO:0000313" key="2">
    <source>
        <dbReference type="EMBL" id="CCB44489.1"/>
    </source>
</evidence>
<organism evidence="2 3">
    <name type="scientific">Vitis vinifera</name>
    <name type="common">Grape</name>
    <dbReference type="NCBI Taxonomy" id="29760"/>
    <lineage>
        <taxon>Eukaryota</taxon>
        <taxon>Viridiplantae</taxon>
        <taxon>Streptophyta</taxon>
        <taxon>Embryophyta</taxon>
        <taxon>Tracheophyta</taxon>
        <taxon>Spermatophyta</taxon>
        <taxon>Magnoliopsida</taxon>
        <taxon>eudicotyledons</taxon>
        <taxon>Gunneridae</taxon>
        <taxon>Pentapetalae</taxon>
        <taxon>rosids</taxon>
        <taxon>Vitales</taxon>
        <taxon>Vitaceae</taxon>
        <taxon>Viteae</taxon>
        <taxon>Vitis</taxon>
    </lineage>
</organism>
<feature type="chain" id="PRO_5003340805" evidence="1">
    <location>
        <begin position="24"/>
        <end position="132"/>
    </location>
</feature>
<dbReference type="InterPro" id="IPR011009">
    <property type="entry name" value="Kinase-like_dom_sf"/>
</dbReference>
<dbReference type="SUPFAM" id="SSF56112">
    <property type="entry name" value="Protein kinase-like (PK-like)"/>
    <property type="match status" value="1"/>
</dbReference>
<feature type="signal peptide" evidence="1">
    <location>
        <begin position="1"/>
        <end position="23"/>
    </location>
</feature>
<dbReference type="Proteomes" id="UP000009183">
    <property type="component" value="Chromosome 4"/>
</dbReference>
<dbReference type="PaxDb" id="29760-VIT_04s0023g01070.t01"/>
<evidence type="ECO:0000256" key="1">
    <source>
        <dbReference type="SAM" id="SignalP"/>
    </source>
</evidence>
<dbReference type="OrthoDB" id="1668230at2759"/>
<dbReference type="AlphaFoldDB" id="F6GX03"/>